<dbReference type="InterPro" id="IPR014721">
    <property type="entry name" value="Ribsml_uS5_D2-typ_fold_subgr"/>
</dbReference>
<dbReference type="PIRSF" id="PIRSF000530">
    <property type="entry name" value="Galactokinase"/>
    <property type="match status" value="1"/>
</dbReference>
<protein>
    <submittedName>
        <fullName evidence="12">Galactokinase</fullName>
    </submittedName>
</protein>
<evidence type="ECO:0000256" key="3">
    <source>
        <dbReference type="ARBA" id="ARBA00022741"/>
    </source>
</evidence>
<reference evidence="13" key="1">
    <citation type="submission" date="2016-10" db="EMBL/GenBank/DDBJ databases">
        <authorList>
            <person name="Varghese N."/>
            <person name="Submissions S."/>
        </authorList>
    </citation>
    <scope>NUCLEOTIDE SEQUENCE [LARGE SCALE GENOMIC DNA]</scope>
    <source>
        <strain evidence="13">CGMCC 1.4250</strain>
    </source>
</reference>
<feature type="domain" description="GHMP kinase C-terminal" evidence="10">
    <location>
        <begin position="288"/>
        <end position="368"/>
    </location>
</feature>
<evidence type="ECO:0000256" key="5">
    <source>
        <dbReference type="ARBA" id="ARBA00022840"/>
    </source>
</evidence>
<dbReference type="PRINTS" id="PR00473">
    <property type="entry name" value="GALCTOKINASE"/>
</dbReference>
<keyword evidence="3" id="KW-0547">Nucleotide-binding</keyword>
<dbReference type="AlphaFoldDB" id="A0A1I4GXN1"/>
<evidence type="ECO:0000256" key="1">
    <source>
        <dbReference type="ARBA" id="ARBA00022679"/>
    </source>
</evidence>
<proteinExistence type="predicted"/>
<keyword evidence="7" id="KW-0299">Galactose metabolism</keyword>
<dbReference type="InterPro" id="IPR020568">
    <property type="entry name" value="Ribosomal_Su5_D2-typ_SF"/>
</dbReference>
<dbReference type="STRING" id="334253.SAMN04487943_10167"/>
<accession>A0A1I4GXN1</accession>
<gene>
    <name evidence="12" type="ORF">SAMN04487943_10167</name>
</gene>
<dbReference type="FunFam" id="3.30.70.890:FF:000001">
    <property type="entry name" value="Galactokinase"/>
    <property type="match status" value="1"/>
</dbReference>
<dbReference type="RefSeq" id="WP_091479448.1">
    <property type="nucleotide sequence ID" value="NZ_FOTR01000001.1"/>
</dbReference>
<keyword evidence="4 12" id="KW-0418">Kinase</keyword>
<dbReference type="GO" id="GO:0046872">
    <property type="term" value="F:metal ion binding"/>
    <property type="evidence" value="ECO:0007669"/>
    <property type="project" value="UniProtKB-KW"/>
</dbReference>
<dbReference type="Gene3D" id="3.30.230.10">
    <property type="match status" value="1"/>
</dbReference>
<evidence type="ECO:0000256" key="8">
    <source>
        <dbReference type="ARBA" id="ARBA00023277"/>
    </source>
</evidence>
<keyword evidence="13" id="KW-1185">Reference proteome</keyword>
<evidence type="ECO:0000256" key="2">
    <source>
        <dbReference type="ARBA" id="ARBA00022723"/>
    </source>
</evidence>
<dbReference type="SUPFAM" id="SSF55060">
    <property type="entry name" value="GHMP Kinase, C-terminal domain"/>
    <property type="match status" value="1"/>
</dbReference>
<dbReference type="Gene3D" id="3.30.70.890">
    <property type="entry name" value="GHMP kinase, C-terminal domain"/>
    <property type="match status" value="1"/>
</dbReference>
<dbReference type="PANTHER" id="PTHR10457:SF6">
    <property type="entry name" value="GALACTURONOKINASE"/>
    <property type="match status" value="1"/>
</dbReference>
<evidence type="ECO:0000259" key="10">
    <source>
        <dbReference type="Pfam" id="PF08544"/>
    </source>
</evidence>
<dbReference type="Pfam" id="PF00288">
    <property type="entry name" value="GHMP_kinases_N"/>
    <property type="match status" value="1"/>
</dbReference>
<evidence type="ECO:0000256" key="4">
    <source>
        <dbReference type="ARBA" id="ARBA00022777"/>
    </source>
</evidence>
<dbReference type="InterPro" id="IPR000705">
    <property type="entry name" value="Galactokinase"/>
</dbReference>
<dbReference type="InterPro" id="IPR006203">
    <property type="entry name" value="GHMP_knse_ATP-bd_CS"/>
</dbReference>
<feature type="domain" description="Galactokinase N-terminal" evidence="11">
    <location>
        <begin position="6"/>
        <end position="54"/>
    </location>
</feature>
<dbReference type="GO" id="GO:0005524">
    <property type="term" value="F:ATP binding"/>
    <property type="evidence" value="ECO:0007669"/>
    <property type="project" value="UniProtKB-KW"/>
</dbReference>
<dbReference type="InterPro" id="IPR019539">
    <property type="entry name" value="GalKase_N"/>
</dbReference>
<dbReference type="Proteomes" id="UP000198565">
    <property type="component" value="Unassembled WGS sequence"/>
</dbReference>
<keyword evidence="8" id="KW-0119">Carbohydrate metabolism</keyword>
<evidence type="ECO:0000259" key="11">
    <source>
        <dbReference type="Pfam" id="PF10509"/>
    </source>
</evidence>
<organism evidence="12 13">
    <name type="scientific">Gracilibacillus orientalis</name>
    <dbReference type="NCBI Taxonomy" id="334253"/>
    <lineage>
        <taxon>Bacteria</taxon>
        <taxon>Bacillati</taxon>
        <taxon>Bacillota</taxon>
        <taxon>Bacilli</taxon>
        <taxon>Bacillales</taxon>
        <taxon>Bacillaceae</taxon>
        <taxon>Gracilibacillus</taxon>
    </lineage>
</organism>
<dbReference type="PRINTS" id="PR00959">
    <property type="entry name" value="MEVGALKINASE"/>
</dbReference>
<dbReference type="InterPro" id="IPR036554">
    <property type="entry name" value="GHMP_kinase_C_sf"/>
</dbReference>
<dbReference type="InterPro" id="IPR006206">
    <property type="entry name" value="Mevalonate/galactokinase"/>
</dbReference>
<dbReference type="Pfam" id="PF10509">
    <property type="entry name" value="GalKase_gal_bdg"/>
    <property type="match status" value="1"/>
</dbReference>
<feature type="domain" description="GHMP kinase N-terminal" evidence="9">
    <location>
        <begin position="89"/>
        <end position="174"/>
    </location>
</feature>
<keyword evidence="6" id="KW-0460">Magnesium</keyword>
<dbReference type="OrthoDB" id="250531at2"/>
<keyword evidence="2" id="KW-0479">Metal-binding</keyword>
<name>A0A1I4GXN1_9BACI</name>
<dbReference type="InterPro" id="IPR013750">
    <property type="entry name" value="GHMP_kinase_C_dom"/>
</dbReference>
<dbReference type="InterPro" id="IPR006204">
    <property type="entry name" value="GHMP_kinase_N_dom"/>
</dbReference>
<dbReference type="SUPFAM" id="SSF54211">
    <property type="entry name" value="Ribosomal protein S5 domain 2-like"/>
    <property type="match status" value="1"/>
</dbReference>
<keyword evidence="1" id="KW-0808">Transferase</keyword>
<evidence type="ECO:0000256" key="6">
    <source>
        <dbReference type="ARBA" id="ARBA00022842"/>
    </source>
</evidence>
<evidence type="ECO:0000256" key="7">
    <source>
        <dbReference type="ARBA" id="ARBA00023144"/>
    </source>
</evidence>
<evidence type="ECO:0000313" key="13">
    <source>
        <dbReference type="Proteomes" id="UP000198565"/>
    </source>
</evidence>
<dbReference type="PROSITE" id="PS00627">
    <property type="entry name" value="GHMP_KINASES_ATP"/>
    <property type="match status" value="1"/>
</dbReference>
<dbReference type="EMBL" id="FOTR01000001">
    <property type="protein sequence ID" value="SFL34203.1"/>
    <property type="molecule type" value="Genomic_DNA"/>
</dbReference>
<sequence>MQELFETFKQIYSENPAYLVRSPLRICPLGAHVDHQDGLVTGMALDANVEMVFAPSDDGYIRVSSMDFPDEEYFHIDQVPMMLPHFWGNYIRGAVLSLHRDHKLQNGFRAVISGKLPIGGLSSSAAVTTAYLMALCKANKLTITKEALISYSHWVETEFIGLKNGILDQSANILSKDNHLLVMDCHTEEHRLVEKATTMPEVEVVIVYSGVSKALIGTDYNNRVDECKVAGWIVEELAGLERTALQDVKLRDISEEHYRKYRDHVPGKFRKRLNHFFTEQDRVRQGIEAWEQGDIEQFGKLMFESGESSIHQYESGCPELITIYEVLKETVGVYGARFSGAGYRGCCIGLIDPAYKEQIKANMDAIYPAQHPAYKDVYKVHFCKTNNGAHLVDQEDKGTILK</sequence>
<dbReference type="GO" id="GO:0004335">
    <property type="term" value="F:galactokinase activity"/>
    <property type="evidence" value="ECO:0007669"/>
    <property type="project" value="InterPro"/>
</dbReference>
<dbReference type="PANTHER" id="PTHR10457">
    <property type="entry name" value="MEVALONATE KINASE/GALACTOKINASE"/>
    <property type="match status" value="1"/>
</dbReference>
<dbReference type="GO" id="GO:0005829">
    <property type="term" value="C:cytosol"/>
    <property type="evidence" value="ECO:0007669"/>
    <property type="project" value="TreeGrafter"/>
</dbReference>
<evidence type="ECO:0000313" key="12">
    <source>
        <dbReference type="EMBL" id="SFL34203.1"/>
    </source>
</evidence>
<dbReference type="GO" id="GO:0006012">
    <property type="term" value="P:galactose metabolic process"/>
    <property type="evidence" value="ECO:0007669"/>
    <property type="project" value="UniProtKB-KW"/>
</dbReference>
<keyword evidence="5" id="KW-0067">ATP-binding</keyword>
<dbReference type="Pfam" id="PF08544">
    <property type="entry name" value="GHMP_kinases_C"/>
    <property type="match status" value="1"/>
</dbReference>
<evidence type="ECO:0000259" key="9">
    <source>
        <dbReference type="Pfam" id="PF00288"/>
    </source>
</evidence>